<organism evidence="1 2">
    <name type="scientific">Ruminiclostridium hungatei</name>
    <name type="common">Clostridium hungatei</name>
    <dbReference type="NCBI Taxonomy" id="48256"/>
    <lineage>
        <taxon>Bacteria</taxon>
        <taxon>Bacillati</taxon>
        <taxon>Bacillota</taxon>
        <taxon>Clostridia</taxon>
        <taxon>Eubacteriales</taxon>
        <taxon>Oscillospiraceae</taxon>
        <taxon>Ruminiclostridium</taxon>
    </lineage>
</organism>
<dbReference type="EMBL" id="MZGX01000006">
    <property type="protein sequence ID" value="OPX45049.1"/>
    <property type="molecule type" value="Genomic_DNA"/>
</dbReference>
<sequence length="71" mass="8084">MPIRNGRNGDSNNTITDLSALRNLEHLEVLYLDDMGVSDITPIGKFVRLKRQCHKGYCLHFRTVRSGKSQP</sequence>
<reference evidence="1 2" key="1">
    <citation type="submission" date="2017-03" db="EMBL/GenBank/DDBJ databases">
        <title>Genome sequence of Clostridium hungatei DSM 14427.</title>
        <authorList>
            <person name="Poehlein A."/>
            <person name="Daniel R."/>
        </authorList>
    </citation>
    <scope>NUCLEOTIDE SEQUENCE [LARGE SCALE GENOMIC DNA]</scope>
    <source>
        <strain evidence="1 2">DSM 14427</strain>
    </source>
</reference>
<gene>
    <name evidence="1" type="ORF">CLHUN_12810</name>
</gene>
<dbReference type="AlphaFoldDB" id="A0A1V4SME1"/>
<dbReference type="Gene3D" id="3.80.10.10">
    <property type="entry name" value="Ribonuclease Inhibitor"/>
    <property type="match status" value="1"/>
</dbReference>
<evidence type="ECO:0000313" key="1">
    <source>
        <dbReference type="EMBL" id="OPX45049.1"/>
    </source>
</evidence>
<dbReference type="STRING" id="48256.CLHUN_12810"/>
<dbReference type="InterPro" id="IPR032675">
    <property type="entry name" value="LRR_dom_sf"/>
</dbReference>
<keyword evidence="2" id="KW-1185">Reference proteome</keyword>
<evidence type="ECO:0000313" key="2">
    <source>
        <dbReference type="Proteomes" id="UP000191554"/>
    </source>
</evidence>
<comment type="caution">
    <text evidence="1">The sequence shown here is derived from an EMBL/GenBank/DDBJ whole genome shotgun (WGS) entry which is preliminary data.</text>
</comment>
<name>A0A1V4SME1_RUMHU</name>
<dbReference type="Proteomes" id="UP000191554">
    <property type="component" value="Unassembled WGS sequence"/>
</dbReference>
<protein>
    <submittedName>
        <fullName evidence="1">Uncharacterized protein</fullName>
    </submittedName>
</protein>
<accession>A0A1V4SME1</accession>
<dbReference type="RefSeq" id="WP_080063726.1">
    <property type="nucleotide sequence ID" value="NZ_MZGX01000006.1"/>
</dbReference>
<proteinExistence type="predicted"/>